<evidence type="ECO:0008006" key="4">
    <source>
        <dbReference type="Google" id="ProtNLM"/>
    </source>
</evidence>
<proteinExistence type="predicted"/>
<evidence type="ECO:0000313" key="3">
    <source>
        <dbReference type="Proteomes" id="UP000287166"/>
    </source>
</evidence>
<protein>
    <recommendedName>
        <fullName evidence="4">SAP domain-containing protein</fullName>
    </recommendedName>
</protein>
<evidence type="ECO:0000313" key="2">
    <source>
        <dbReference type="EMBL" id="GBE83363.1"/>
    </source>
</evidence>
<keyword evidence="3" id="KW-1185">Reference proteome</keyword>
<dbReference type="GeneID" id="38780280"/>
<feature type="region of interest" description="Disordered" evidence="1">
    <location>
        <begin position="160"/>
        <end position="206"/>
    </location>
</feature>
<dbReference type="Proteomes" id="UP000287166">
    <property type="component" value="Unassembled WGS sequence"/>
</dbReference>
<feature type="compositionally biased region" description="Basic and acidic residues" evidence="1">
    <location>
        <begin position="164"/>
        <end position="173"/>
    </location>
</feature>
<dbReference type="OrthoDB" id="3251176at2759"/>
<name>A0A401GMB4_9APHY</name>
<comment type="caution">
    <text evidence="2">The sequence shown here is derived from an EMBL/GenBank/DDBJ whole genome shotgun (WGS) entry which is preliminary data.</text>
</comment>
<gene>
    <name evidence="2" type="ORF">SCP_0504110</name>
</gene>
<accession>A0A401GMB4</accession>
<evidence type="ECO:0000256" key="1">
    <source>
        <dbReference type="SAM" id="MobiDB-lite"/>
    </source>
</evidence>
<organism evidence="2 3">
    <name type="scientific">Sparassis crispa</name>
    <dbReference type="NCBI Taxonomy" id="139825"/>
    <lineage>
        <taxon>Eukaryota</taxon>
        <taxon>Fungi</taxon>
        <taxon>Dikarya</taxon>
        <taxon>Basidiomycota</taxon>
        <taxon>Agaricomycotina</taxon>
        <taxon>Agaricomycetes</taxon>
        <taxon>Polyporales</taxon>
        <taxon>Sparassidaceae</taxon>
        <taxon>Sparassis</taxon>
    </lineage>
</organism>
<feature type="region of interest" description="Disordered" evidence="1">
    <location>
        <begin position="1"/>
        <end position="22"/>
    </location>
</feature>
<dbReference type="RefSeq" id="XP_027614276.1">
    <property type="nucleotide sequence ID" value="XM_027758475.1"/>
</dbReference>
<dbReference type="EMBL" id="BFAD01000005">
    <property type="protein sequence ID" value="GBE83363.1"/>
    <property type="molecule type" value="Genomic_DNA"/>
</dbReference>
<dbReference type="InParanoid" id="A0A401GMB4"/>
<dbReference type="AlphaFoldDB" id="A0A401GMB4"/>
<reference evidence="2 3" key="1">
    <citation type="journal article" date="2018" name="Sci. Rep.">
        <title>Genome sequence of the cauliflower mushroom Sparassis crispa (Hanabiratake) and its association with beneficial usage.</title>
        <authorList>
            <person name="Kiyama R."/>
            <person name="Furutani Y."/>
            <person name="Kawaguchi K."/>
            <person name="Nakanishi T."/>
        </authorList>
    </citation>
    <scope>NUCLEOTIDE SEQUENCE [LARGE SCALE GENOMIC DNA]</scope>
</reference>
<sequence length="444" mass="50047">MAPHTNKNSSTHSHESEPETEILKLPLPGQTLREGDRQLQLTEVTITGNTPTNKILKQHLAQYGLPVSGNRRVLRTRLRDFANDPEQWAGLFQASRKRKRGDYTGSRANKHSSKRIVTLFGEREPVVEYPSKRSGDLRVPQPLQHSVVAHNDTWSDAVLGDTATGRRQERERAATPSLDSARPVAPSAREGSTVARNSESPQDADDVEIEGVEGIEQEHQLVPIRQVRREFHRFERSMLGKIANVIGTRIPPAPPHVQTLPVCHAPILVPSRPVVNIQQPTIPRNPSSAPLYASNLTPLPAPSATPQAALPQNRKVVNLGGEDFAFDKTQVPDPPSIHFSDDIPRLFREWHSSTVLRIPINTGRGIPIKYWDLFYKKKSSVPGKEKAWGRVRMEWGNWKFIVEERDELGSDDAFWEVYSNENGERLRYQQILDKLKARRADRSA</sequence>